<dbReference type="Proteomes" id="UP000267096">
    <property type="component" value="Unassembled WGS sequence"/>
</dbReference>
<sequence length="45" mass="5409">MKPFEEEFLKEQKIDDKKKQPQKKMTKKDRPKLIEGSEVRCIDGM</sequence>
<evidence type="ECO:0000256" key="1">
    <source>
        <dbReference type="SAM" id="MobiDB-lite"/>
    </source>
</evidence>
<reference evidence="4" key="1">
    <citation type="submission" date="2017-02" db="UniProtKB">
        <authorList>
            <consortium name="WormBaseParasite"/>
        </authorList>
    </citation>
    <scope>IDENTIFICATION</scope>
</reference>
<feature type="compositionally biased region" description="Basic and acidic residues" evidence="1">
    <location>
        <begin position="1"/>
        <end position="19"/>
    </location>
</feature>
<feature type="region of interest" description="Disordered" evidence="1">
    <location>
        <begin position="1"/>
        <end position="45"/>
    </location>
</feature>
<reference evidence="2 3" key="2">
    <citation type="submission" date="2018-11" db="EMBL/GenBank/DDBJ databases">
        <authorList>
            <consortium name="Pathogen Informatics"/>
        </authorList>
    </citation>
    <scope>NUCLEOTIDE SEQUENCE [LARGE SCALE GENOMIC DNA]</scope>
</reference>
<gene>
    <name evidence="2" type="ORF">ASIM_LOCUS8986</name>
</gene>
<accession>A0A0M3JNK2</accession>
<evidence type="ECO:0000313" key="3">
    <source>
        <dbReference type="Proteomes" id="UP000267096"/>
    </source>
</evidence>
<evidence type="ECO:0000313" key="4">
    <source>
        <dbReference type="WBParaSite" id="ASIM_0000924301-mRNA-1"/>
    </source>
</evidence>
<dbReference type="AlphaFoldDB" id="A0A0M3JNK2"/>
<evidence type="ECO:0000313" key="2">
    <source>
        <dbReference type="EMBL" id="VDK35778.1"/>
    </source>
</evidence>
<protein>
    <submittedName>
        <fullName evidence="4">Thymosin beta</fullName>
    </submittedName>
</protein>
<feature type="compositionally biased region" description="Basic residues" evidence="1">
    <location>
        <begin position="20"/>
        <end position="30"/>
    </location>
</feature>
<organism evidence="4">
    <name type="scientific">Anisakis simplex</name>
    <name type="common">Herring worm</name>
    <dbReference type="NCBI Taxonomy" id="6269"/>
    <lineage>
        <taxon>Eukaryota</taxon>
        <taxon>Metazoa</taxon>
        <taxon>Ecdysozoa</taxon>
        <taxon>Nematoda</taxon>
        <taxon>Chromadorea</taxon>
        <taxon>Rhabditida</taxon>
        <taxon>Spirurina</taxon>
        <taxon>Ascaridomorpha</taxon>
        <taxon>Ascaridoidea</taxon>
        <taxon>Anisakidae</taxon>
        <taxon>Anisakis</taxon>
        <taxon>Anisakis simplex complex</taxon>
    </lineage>
</organism>
<name>A0A0M3JNK2_ANISI</name>
<keyword evidence="3" id="KW-1185">Reference proteome</keyword>
<dbReference type="WBParaSite" id="ASIM_0000924301-mRNA-1">
    <property type="protein sequence ID" value="ASIM_0000924301-mRNA-1"/>
    <property type="gene ID" value="ASIM_0000924301"/>
</dbReference>
<dbReference type="EMBL" id="UYRR01025943">
    <property type="protein sequence ID" value="VDK35778.1"/>
    <property type="molecule type" value="Genomic_DNA"/>
</dbReference>
<proteinExistence type="predicted"/>
<feature type="compositionally biased region" description="Basic and acidic residues" evidence="1">
    <location>
        <begin position="31"/>
        <end position="45"/>
    </location>
</feature>